<comment type="caution">
    <text evidence="1">The sequence shown here is derived from an EMBL/GenBank/DDBJ whole genome shotgun (WGS) entry which is preliminary data.</text>
</comment>
<organism evidence="1 2">
    <name type="scientific">Nonomuraea rubra</name>
    <dbReference type="NCBI Taxonomy" id="46180"/>
    <lineage>
        <taxon>Bacteria</taxon>
        <taxon>Bacillati</taxon>
        <taxon>Actinomycetota</taxon>
        <taxon>Actinomycetes</taxon>
        <taxon>Streptosporangiales</taxon>
        <taxon>Streptosporangiaceae</taxon>
        <taxon>Nonomuraea</taxon>
    </lineage>
</organism>
<protein>
    <submittedName>
        <fullName evidence="1">Uncharacterized protein</fullName>
    </submittedName>
</protein>
<proteinExistence type="predicted"/>
<sequence>MSRIGWRATIVSTLHSHARVRANSAALIGREGVVVAVLRNGTAALVQLDEHPFGLPCGVLRWPLQWDDLDLKEPIEVACPLDYVVGLSAGQVHAVIPGTTASLCSAPVRPLPFCGWSVRFSPHVSRACPMCAALVTGS</sequence>
<dbReference type="EMBL" id="JACHMI010000001">
    <property type="protein sequence ID" value="MBB6556696.1"/>
    <property type="molecule type" value="Genomic_DNA"/>
</dbReference>
<dbReference type="AlphaFoldDB" id="A0A7X0U675"/>
<name>A0A7X0U675_9ACTN</name>
<evidence type="ECO:0000313" key="1">
    <source>
        <dbReference type="EMBL" id="MBB6556696.1"/>
    </source>
</evidence>
<evidence type="ECO:0000313" key="2">
    <source>
        <dbReference type="Proteomes" id="UP000565579"/>
    </source>
</evidence>
<gene>
    <name evidence="1" type="ORF">HD593_011491</name>
</gene>
<keyword evidence="2" id="KW-1185">Reference proteome</keyword>
<dbReference type="Proteomes" id="UP000565579">
    <property type="component" value="Unassembled WGS sequence"/>
</dbReference>
<dbReference type="RefSeq" id="WP_185111143.1">
    <property type="nucleotide sequence ID" value="NZ_BAAAXY010000267.1"/>
</dbReference>
<accession>A0A7X0U675</accession>
<reference evidence="1 2" key="1">
    <citation type="submission" date="2020-08" db="EMBL/GenBank/DDBJ databases">
        <title>Sequencing the genomes of 1000 actinobacteria strains.</title>
        <authorList>
            <person name="Klenk H.-P."/>
        </authorList>
    </citation>
    <scope>NUCLEOTIDE SEQUENCE [LARGE SCALE GENOMIC DNA]</scope>
    <source>
        <strain evidence="1 2">DSM 43768</strain>
    </source>
</reference>